<feature type="compositionally biased region" description="Basic and acidic residues" evidence="1">
    <location>
        <begin position="283"/>
        <end position="302"/>
    </location>
</feature>
<dbReference type="AlphaFoldDB" id="A0ABD3I295"/>
<evidence type="ECO:0000313" key="2">
    <source>
        <dbReference type="EMBL" id="KAL3695734.1"/>
    </source>
</evidence>
<dbReference type="Proteomes" id="UP001633002">
    <property type="component" value="Unassembled WGS sequence"/>
</dbReference>
<evidence type="ECO:0000313" key="3">
    <source>
        <dbReference type="Proteomes" id="UP001633002"/>
    </source>
</evidence>
<reference evidence="2 3" key="1">
    <citation type="submission" date="2024-09" db="EMBL/GenBank/DDBJ databases">
        <title>Chromosome-scale assembly of Riccia sorocarpa.</title>
        <authorList>
            <person name="Paukszto L."/>
        </authorList>
    </citation>
    <scope>NUCLEOTIDE SEQUENCE [LARGE SCALE GENOMIC DNA]</scope>
    <source>
        <strain evidence="2">LP-2024</strain>
        <tissue evidence="2">Aerial parts of the thallus</tissue>
    </source>
</reference>
<evidence type="ECO:0000256" key="1">
    <source>
        <dbReference type="SAM" id="MobiDB-lite"/>
    </source>
</evidence>
<comment type="caution">
    <text evidence="2">The sequence shown here is derived from an EMBL/GenBank/DDBJ whole genome shotgun (WGS) entry which is preliminary data.</text>
</comment>
<keyword evidence="3" id="KW-1185">Reference proteome</keyword>
<feature type="region of interest" description="Disordered" evidence="1">
    <location>
        <begin position="283"/>
        <end position="311"/>
    </location>
</feature>
<gene>
    <name evidence="2" type="ORF">R1sor_009810</name>
</gene>
<name>A0ABD3I295_9MARC</name>
<accession>A0ABD3I295</accession>
<sequence length="311" mass="35592">MNHTPFHMEYGVEALGSMEFMIPTLKIATEYNLNPEEMVQGVDGMKRLYKMRVSKVSYAWKDYAMSLYRMGSFLKHNPKAKDVSSNKDICHGDGTSGRRKRLFKEKSFREKYRYRMEASSSSSSSLRNYPDVDFYNISLIGIVEPETQISVEDYCKSRDEDQISVLPKEGNFDGDSNSSLVKKKIETKKILLTQGGMARRSPKRMINTKKYLPEKKAYHGLLLPINVLFNGWLFHEEEYLVTNGGSGRNYDEYCIPGSNDSRWTYGLTGVSELEAVGNREQLKTLTEPDNKSRGTLETRRVNEDEEGVDTG</sequence>
<dbReference type="EMBL" id="JBJQOH010000002">
    <property type="protein sequence ID" value="KAL3695734.1"/>
    <property type="molecule type" value="Genomic_DNA"/>
</dbReference>
<proteinExistence type="predicted"/>
<organism evidence="2 3">
    <name type="scientific">Riccia sorocarpa</name>
    <dbReference type="NCBI Taxonomy" id="122646"/>
    <lineage>
        <taxon>Eukaryota</taxon>
        <taxon>Viridiplantae</taxon>
        <taxon>Streptophyta</taxon>
        <taxon>Embryophyta</taxon>
        <taxon>Marchantiophyta</taxon>
        <taxon>Marchantiopsida</taxon>
        <taxon>Marchantiidae</taxon>
        <taxon>Marchantiales</taxon>
        <taxon>Ricciaceae</taxon>
        <taxon>Riccia</taxon>
    </lineage>
</organism>
<protein>
    <submittedName>
        <fullName evidence="2">Uncharacterized protein</fullName>
    </submittedName>
</protein>